<feature type="non-terminal residue" evidence="2">
    <location>
        <position position="307"/>
    </location>
</feature>
<feature type="domain" description="Cyclic nucleotide-binding" evidence="1">
    <location>
        <begin position="96"/>
        <end position="175"/>
    </location>
</feature>
<dbReference type="PROSITE" id="PS50042">
    <property type="entry name" value="CNMP_BINDING_3"/>
    <property type="match status" value="1"/>
</dbReference>
<sequence length="307" mass="34945">MSNMVDKPAKDDMELWEAKVQKQYMDWRARRKEVRRLPNLRSFVSTVRIILEICRRFKHAGAGREENRRIALEKKGALRTRAELNLVQESMERLRYFQHINPFQLEALRRVVQYRNLYKGEVLFEEEELSKEYYVVAKGTISMHRKITGESGSDVPEFVTVAKYYMGESFNEGTLSQVGLGDTICKLERELDDVNAEKDKALYMYDMLLNPTVPPVPAGAETTSLTPVILPDQDHVVMELEMMDARLANMTLEHSAMQKEIAAKTEEVVKIKHRLKSTSAAFNVVLRKVGSGAVPNAARGALPGGLI</sequence>
<organism evidence="2 3">
    <name type="scientific">Cymbomonas tetramitiformis</name>
    <dbReference type="NCBI Taxonomy" id="36881"/>
    <lineage>
        <taxon>Eukaryota</taxon>
        <taxon>Viridiplantae</taxon>
        <taxon>Chlorophyta</taxon>
        <taxon>Pyramimonadophyceae</taxon>
        <taxon>Pyramimonadales</taxon>
        <taxon>Pyramimonadaceae</taxon>
        <taxon>Cymbomonas</taxon>
    </lineage>
</organism>
<gene>
    <name evidence="2" type="ORF">CYMTET_33292</name>
</gene>
<dbReference type="Proteomes" id="UP001190700">
    <property type="component" value="Unassembled WGS sequence"/>
</dbReference>
<dbReference type="InterPro" id="IPR000595">
    <property type="entry name" value="cNMP-bd_dom"/>
</dbReference>
<evidence type="ECO:0000313" key="2">
    <source>
        <dbReference type="EMBL" id="KAK3257632.1"/>
    </source>
</evidence>
<keyword evidence="3" id="KW-1185">Reference proteome</keyword>
<evidence type="ECO:0000313" key="3">
    <source>
        <dbReference type="Proteomes" id="UP001190700"/>
    </source>
</evidence>
<dbReference type="CDD" id="cd00038">
    <property type="entry name" value="CAP_ED"/>
    <property type="match status" value="1"/>
</dbReference>
<dbReference type="EMBL" id="LGRX02020297">
    <property type="protein sequence ID" value="KAK3257632.1"/>
    <property type="molecule type" value="Genomic_DNA"/>
</dbReference>
<dbReference type="AlphaFoldDB" id="A0AAE0FD56"/>
<comment type="caution">
    <text evidence="2">The sequence shown here is derived from an EMBL/GenBank/DDBJ whole genome shotgun (WGS) entry which is preliminary data.</text>
</comment>
<dbReference type="InterPro" id="IPR014710">
    <property type="entry name" value="RmlC-like_jellyroll"/>
</dbReference>
<dbReference type="SUPFAM" id="SSF51206">
    <property type="entry name" value="cAMP-binding domain-like"/>
    <property type="match status" value="1"/>
</dbReference>
<proteinExistence type="predicted"/>
<protein>
    <recommendedName>
        <fullName evidence="1">Cyclic nucleotide-binding domain-containing protein</fullName>
    </recommendedName>
</protein>
<accession>A0AAE0FD56</accession>
<reference evidence="2 3" key="1">
    <citation type="journal article" date="2015" name="Genome Biol. Evol.">
        <title>Comparative Genomics of a Bacterivorous Green Alga Reveals Evolutionary Causalities and Consequences of Phago-Mixotrophic Mode of Nutrition.</title>
        <authorList>
            <person name="Burns J.A."/>
            <person name="Paasch A."/>
            <person name="Narechania A."/>
            <person name="Kim E."/>
        </authorList>
    </citation>
    <scope>NUCLEOTIDE SEQUENCE [LARGE SCALE GENOMIC DNA]</scope>
    <source>
        <strain evidence="2 3">PLY_AMNH</strain>
    </source>
</reference>
<evidence type="ECO:0000259" key="1">
    <source>
        <dbReference type="PROSITE" id="PS50042"/>
    </source>
</evidence>
<dbReference type="InterPro" id="IPR018490">
    <property type="entry name" value="cNMP-bd_dom_sf"/>
</dbReference>
<name>A0AAE0FD56_9CHLO</name>
<dbReference type="Gene3D" id="2.60.120.10">
    <property type="entry name" value="Jelly Rolls"/>
    <property type="match status" value="1"/>
</dbReference>